<reference evidence="5" key="1">
    <citation type="submission" date="2023-07" db="EMBL/GenBank/DDBJ databases">
        <title>Bifidobacterium aquikefiriaerophilum sp. nov. and Bifidobacterium eccum sp. nov., isolated from water kefir.</title>
        <authorList>
            <person name="Breselge S."/>
            <person name="Bellassi P."/>
            <person name="Barcenilla C."/>
            <person name="Alvarez-Ordonez A."/>
            <person name="Morelli L."/>
            <person name="Cotter P.D."/>
        </authorList>
    </citation>
    <scope>NUCLEOTIDE SEQUENCE</scope>
    <source>
        <strain evidence="5">WK041_4_12</strain>
    </source>
</reference>
<dbReference type="Pfam" id="PF00356">
    <property type="entry name" value="LacI"/>
    <property type="match status" value="1"/>
</dbReference>
<dbReference type="SUPFAM" id="SSF53822">
    <property type="entry name" value="Periplasmic binding protein-like I"/>
    <property type="match status" value="1"/>
</dbReference>
<dbReference type="InterPro" id="IPR028082">
    <property type="entry name" value="Peripla_BP_I"/>
</dbReference>
<organism evidence="5">
    <name type="scientific">Bifidobacterium aquikefiricola</name>
    <dbReference type="NCBI Taxonomy" id="3059038"/>
    <lineage>
        <taxon>Bacteria</taxon>
        <taxon>Bacillati</taxon>
        <taxon>Actinomycetota</taxon>
        <taxon>Actinomycetes</taxon>
        <taxon>Bifidobacteriales</taxon>
        <taxon>Bifidobacteriaceae</taxon>
        <taxon>Bifidobacterium</taxon>
    </lineage>
</organism>
<dbReference type="EMBL" id="CP129674">
    <property type="protein sequence ID" value="XDS44251.1"/>
    <property type="molecule type" value="Genomic_DNA"/>
</dbReference>
<dbReference type="SUPFAM" id="SSF47413">
    <property type="entry name" value="lambda repressor-like DNA-binding domains"/>
    <property type="match status" value="1"/>
</dbReference>
<dbReference type="GO" id="GO:0003700">
    <property type="term" value="F:DNA-binding transcription factor activity"/>
    <property type="evidence" value="ECO:0007669"/>
    <property type="project" value="TreeGrafter"/>
</dbReference>
<dbReference type="SMART" id="SM00354">
    <property type="entry name" value="HTH_LACI"/>
    <property type="match status" value="1"/>
</dbReference>
<evidence type="ECO:0000256" key="1">
    <source>
        <dbReference type="ARBA" id="ARBA00023015"/>
    </source>
</evidence>
<dbReference type="InterPro" id="IPR010982">
    <property type="entry name" value="Lambda_DNA-bd_dom_sf"/>
</dbReference>
<dbReference type="AlphaFoldDB" id="A0AB39U5P7"/>
<accession>A0AB39U5P7</accession>
<evidence type="ECO:0000313" key="5">
    <source>
        <dbReference type="EMBL" id="XDS44251.1"/>
    </source>
</evidence>
<protein>
    <submittedName>
        <fullName evidence="5">LacI family DNA-binding transcriptional regulator</fullName>
    </submittedName>
</protein>
<dbReference type="Gene3D" id="1.10.260.40">
    <property type="entry name" value="lambda repressor-like DNA-binding domains"/>
    <property type="match status" value="1"/>
</dbReference>
<dbReference type="InterPro" id="IPR000843">
    <property type="entry name" value="HTH_LacI"/>
</dbReference>
<evidence type="ECO:0000259" key="4">
    <source>
        <dbReference type="PROSITE" id="PS50932"/>
    </source>
</evidence>
<dbReference type="PANTHER" id="PTHR30146">
    <property type="entry name" value="LACI-RELATED TRANSCRIPTIONAL REPRESSOR"/>
    <property type="match status" value="1"/>
</dbReference>
<keyword evidence="2 5" id="KW-0238">DNA-binding</keyword>
<name>A0AB39U5P7_9BIFI</name>
<dbReference type="PANTHER" id="PTHR30146:SF109">
    <property type="entry name" value="HTH-TYPE TRANSCRIPTIONAL REGULATOR GALS"/>
    <property type="match status" value="1"/>
</dbReference>
<dbReference type="CDD" id="cd01392">
    <property type="entry name" value="HTH_LacI"/>
    <property type="match status" value="1"/>
</dbReference>
<evidence type="ECO:0000256" key="3">
    <source>
        <dbReference type="ARBA" id="ARBA00023163"/>
    </source>
</evidence>
<proteinExistence type="predicted"/>
<dbReference type="Gene3D" id="3.40.50.2300">
    <property type="match status" value="2"/>
</dbReference>
<dbReference type="CDD" id="cd06267">
    <property type="entry name" value="PBP1_LacI_sugar_binding-like"/>
    <property type="match status" value="1"/>
</dbReference>
<gene>
    <name evidence="5" type="ORF">QN215_08275</name>
</gene>
<dbReference type="RefSeq" id="WP_369343843.1">
    <property type="nucleotide sequence ID" value="NZ_CP129674.1"/>
</dbReference>
<dbReference type="PROSITE" id="PS00356">
    <property type="entry name" value="HTH_LACI_1"/>
    <property type="match status" value="1"/>
</dbReference>
<dbReference type="Pfam" id="PF13377">
    <property type="entry name" value="Peripla_BP_3"/>
    <property type="match status" value="1"/>
</dbReference>
<keyword evidence="1" id="KW-0805">Transcription regulation</keyword>
<feature type="domain" description="HTH lacI-type" evidence="4">
    <location>
        <begin position="11"/>
        <end position="65"/>
    </location>
</feature>
<dbReference type="InterPro" id="IPR046335">
    <property type="entry name" value="LacI/GalR-like_sensor"/>
</dbReference>
<sequence length="343" mass="37924">MMTDCSGENAPSLIDVAKRSHVSTATVSRILSGKRTKNDATQQAVRKAVNELHYRGNFAARALRRDRSDTIGVIVPQISNPFFASLAEELEHAINASNQEMLLCASHMDPKLERERIVSLLARNVSGIIIVPCDEKQSLEACQMVSQIPLVQVDQRVDMEDSDWIGIDDTKAMKLIVNHLAEQGVNTLAFIGSSINNSSAHNRLNNFNEQALSHGLSVRPEWQLLNDYSVDWGREATKQIFESSRARNESMPDAIVCANDLIALGVLDFLRAKRLSVPNDIMVTGFDDTLYGRLSEPSLTTIAHPVARIAEEAVRLIALSHNPSARTYSQIALMPKLIVRESA</sequence>
<dbReference type="KEGG" id="baqk:QN215_08275"/>
<keyword evidence="3" id="KW-0804">Transcription</keyword>
<dbReference type="PROSITE" id="PS50932">
    <property type="entry name" value="HTH_LACI_2"/>
    <property type="match status" value="1"/>
</dbReference>
<evidence type="ECO:0000256" key="2">
    <source>
        <dbReference type="ARBA" id="ARBA00023125"/>
    </source>
</evidence>
<dbReference type="GO" id="GO:0000976">
    <property type="term" value="F:transcription cis-regulatory region binding"/>
    <property type="evidence" value="ECO:0007669"/>
    <property type="project" value="TreeGrafter"/>
</dbReference>